<comment type="subcellular location">
    <subcellularLocation>
        <location evidence="1">Membrane</location>
        <topology evidence="1">Multi-pass membrane protein</topology>
    </subcellularLocation>
</comment>
<feature type="domain" description="Cation/H+ exchanger transmembrane" evidence="8">
    <location>
        <begin position="118"/>
        <end position="499"/>
    </location>
</feature>
<evidence type="ECO:0000256" key="1">
    <source>
        <dbReference type="ARBA" id="ARBA00004141"/>
    </source>
</evidence>
<feature type="transmembrane region" description="Helical" evidence="7">
    <location>
        <begin position="381"/>
        <end position="400"/>
    </location>
</feature>
<feature type="transmembrane region" description="Helical" evidence="7">
    <location>
        <begin position="445"/>
        <end position="467"/>
    </location>
</feature>
<keyword evidence="3 7" id="KW-0812">Transmembrane</keyword>
<dbReference type="AlphaFoldDB" id="A0AAV7XXM8"/>
<dbReference type="PANTHER" id="PTHR31102">
    <property type="match status" value="1"/>
</dbReference>
<comment type="caution">
    <text evidence="9">The sequence shown here is derived from an EMBL/GenBank/DDBJ whole genome shotgun (WGS) entry which is preliminary data.</text>
</comment>
<keyword evidence="10" id="KW-1185">Reference proteome</keyword>
<name>A0AAV7XXM8_9NEOP</name>
<sequence length="542" mass="57723">MTSDSATNQESGGLGQEPSNTTQLLPEKEKEVLTETGKDDNSEQARAEADPESVSAQSKIASGVAPTLICPTMTRHHFIATRLEIFAILGALFYVVISFSWAEPIREPALQLVSLFVLAQIFGVLVKFVHLPPLLGMLLAGILLKQIDYFHAEGIFLKFTATVRSCAMTMILLRAGLGLNPLVLCRLSTVVLRVAVFPCSVEAVTVAVVSHYLLDLPWQWGFLLGFILSAVSPAVLVPSLLTLQSNGYGENKGIATLVIAASSLDNIYAITIFGIFLSAIFSQGSIMELVVQGPLEVLIGIIWGILIGVISIYIPHSDEKSVIKLRTIMVCASGLLAVLGSQLVGYAGAGPLGCIVGAFVAGCGWRAFSSTSTYEPVMLHLTEYWLLLQPFLFGLIGTEIDISSLGGNSLQVAGLSAAVITIGVVVRMLACCISVQGCGLNFQETLFVGLSWLPKATVQAAIGPVALDLARSIAFNQEQNIHLAEKVLMIAVLSVILTAPIGAIGILGAGPLLLTRSKTEESIIEKKSEDEDHPDAELQEVL</sequence>
<dbReference type="InterPro" id="IPR006153">
    <property type="entry name" value="Cation/H_exchanger_TM"/>
</dbReference>
<feature type="transmembrane region" description="Helical" evidence="7">
    <location>
        <begin position="190"/>
        <end position="214"/>
    </location>
</feature>
<dbReference type="PANTHER" id="PTHR31102:SF1">
    <property type="entry name" value="CATION_H+ EXCHANGER DOMAIN-CONTAINING PROTEIN"/>
    <property type="match status" value="1"/>
</dbReference>
<feature type="transmembrane region" description="Helical" evidence="7">
    <location>
        <begin position="220"/>
        <end position="241"/>
    </location>
</feature>
<dbReference type="Proteomes" id="UP001075354">
    <property type="component" value="Chromosome 2"/>
</dbReference>
<dbReference type="InterPro" id="IPR051843">
    <property type="entry name" value="CPA1_transporter"/>
</dbReference>
<feature type="transmembrane region" description="Helical" evidence="7">
    <location>
        <begin position="83"/>
        <end position="102"/>
    </location>
</feature>
<comment type="similarity">
    <text evidence="2">Belongs to the monovalent cation:proton antiporter 1 (CPA1) transporter (TC 2.A.36) family.</text>
</comment>
<feature type="transmembrane region" description="Helical" evidence="7">
    <location>
        <begin position="253"/>
        <end position="277"/>
    </location>
</feature>
<proteinExistence type="inferred from homology"/>
<feature type="compositionally biased region" description="Polar residues" evidence="6">
    <location>
        <begin position="1"/>
        <end position="24"/>
    </location>
</feature>
<dbReference type="Gene3D" id="1.20.1530.20">
    <property type="match status" value="1"/>
</dbReference>
<evidence type="ECO:0000313" key="10">
    <source>
        <dbReference type="Proteomes" id="UP001075354"/>
    </source>
</evidence>
<protein>
    <recommendedName>
        <fullName evidence="8">Cation/H+ exchanger transmembrane domain-containing protein</fullName>
    </recommendedName>
</protein>
<dbReference type="Pfam" id="PF00999">
    <property type="entry name" value="Na_H_Exchanger"/>
    <property type="match status" value="1"/>
</dbReference>
<evidence type="ECO:0000259" key="8">
    <source>
        <dbReference type="Pfam" id="PF00999"/>
    </source>
</evidence>
<evidence type="ECO:0000313" key="9">
    <source>
        <dbReference type="EMBL" id="KAJ1530432.1"/>
    </source>
</evidence>
<evidence type="ECO:0000256" key="6">
    <source>
        <dbReference type="SAM" id="MobiDB-lite"/>
    </source>
</evidence>
<feature type="region of interest" description="Disordered" evidence="6">
    <location>
        <begin position="1"/>
        <end position="57"/>
    </location>
</feature>
<feature type="transmembrane region" description="Helical" evidence="7">
    <location>
        <begin position="350"/>
        <end position="369"/>
    </location>
</feature>
<feature type="compositionally biased region" description="Basic and acidic residues" evidence="6">
    <location>
        <begin position="26"/>
        <end position="49"/>
    </location>
</feature>
<gene>
    <name evidence="9" type="ORF">ONE63_005339</name>
</gene>
<accession>A0AAV7XXM8</accession>
<reference evidence="9" key="1">
    <citation type="submission" date="2022-12" db="EMBL/GenBank/DDBJ databases">
        <title>Chromosome-level genome assembly of the bean flower thrips Megalurothrips usitatus.</title>
        <authorList>
            <person name="Ma L."/>
            <person name="Liu Q."/>
            <person name="Li H."/>
            <person name="Cai W."/>
        </authorList>
    </citation>
    <scope>NUCLEOTIDE SEQUENCE</scope>
    <source>
        <strain evidence="9">Cailab_2022a</strain>
    </source>
</reference>
<dbReference type="EMBL" id="JAPTSV010000002">
    <property type="protein sequence ID" value="KAJ1530432.1"/>
    <property type="molecule type" value="Genomic_DNA"/>
</dbReference>
<evidence type="ECO:0000256" key="7">
    <source>
        <dbReference type="SAM" id="Phobius"/>
    </source>
</evidence>
<keyword evidence="5 7" id="KW-0472">Membrane</keyword>
<feature type="transmembrane region" description="Helical" evidence="7">
    <location>
        <begin position="487"/>
        <end position="514"/>
    </location>
</feature>
<evidence type="ECO:0000256" key="4">
    <source>
        <dbReference type="ARBA" id="ARBA00022989"/>
    </source>
</evidence>
<feature type="transmembrane region" description="Helical" evidence="7">
    <location>
        <begin position="412"/>
        <end position="433"/>
    </location>
</feature>
<dbReference type="GO" id="GO:0016020">
    <property type="term" value="C:membrane"/>
    <property type="evidence" value="ECO:0007669"/>
    <property type="project" value="UniProtKB-SubCell"/>
</dbReference>
<keyword evidence="4 7" id="KW-1133">Transmembrane helix</keyword>
<evidence type="ECO:0000256" key="3">
    <source>
        <dbReference type="ARBA" id="ARBA00022692"/>
    </source>
</evidence>
<dbReference type="GO" id="GO:1902600">
    <property type="term" value="P:proton transmembrane transport"/>
    <property type="evidence" value="ECO:0007669"/>
    <property type="project" value="InterPro"/>
</dbReference>
<evidence type="ECO:0000256" key="5">
    <source>
        <dbReference type="ARBA" id="ARBA00023136"/>
    </source>
</evidence>
<feature type="transmembrane region" description="Helical" evidence="7">
    <location>
        <begin position="297"/>
        <end position="315"/>
    </location>
</feature>
<evidence type="ECO:0000256" key="2">
    <source>
        <dbReference type="ARBA" id="ARBA00007367"/>
    </source>
</evidence>
<dbReference type="InterPro" id="IPR038770">
    <property type="entry name" value="Na+/solute_symporter_sf"/>
</dbReference>
<dbReference type="GO" id="GO:0015297">
    <property type="term" value="F:antiporter activity"/>
    <property type="evidence" value="ECO:0007669"/>
    <property type="project" value="InterPro"/>
</dbReference>
<organism evidence="9 10">
    <name type="scientific">Megalurothrips usitatus</name>
    <name type="common">bean blossom thrips</name>
    <dbReference type="NCBI Taxonomy" id="439358"/>
    <lineage>
        <taxon>Eukaryota</taxon>
        <taxon>Metazoa</taxon>
        <taxon>Ecdysozoa</taxon>
        <taxon>Arthropoda</taxon>
        <taxon>Hexapoda</taxon>
        <taxon>Insecta</taxon>
        <taxon>Pterygota</taxon>
        <taxon>Neoptera</taxon>
        <taxon>Paraneoptera</taxon>
        <taxon>Thysanoptera</taxon>
        <taxon>Terebrantia</taxon>
        <taxon>Thripoidea</taxon>
        <taxon>Thripidae</taxon>
        <taxon>Megalurothrips</taxon>
    </lineage>
</organism>